<organism evidence="1 2">
    <name type="scientific">Brassica cretica</name>
    <name type="common">Mustard</name>
    <dbReference type="NCBI Taxonomy" id="69181"/>
    <lineage>
        <taxon>Eukaryota</taxon>
        <taxon>Viridiplantae</taxon>
        <taxon>Streptophyta</taxon>
        <taxon>Embryophyta</taxon>
        <taxon>Tracheophyta</taxon>
        <taxon>Spermatophyta</taxon>
        <taxon>Magnoliopsida</taxon>
        <taxon>eudicotyledons</taxon>
        <taxon>Gunneridae</taxon>
        <taxon>Pentapetalae</taxon>
        <taxon>rosids</taxon>
        <taxon>malvids</taxon>
        <taxon>Brassicales</taxon>
        <taxon>Brassicaceae</taxon>
        <taxon>Brassiceae</taxon>
        <taxon>Brassica</taxon>
    </lineage>
</organism>
<keyword evidence="2" id="KW-1185">Reference proteome</keyword>
<dbReference type="EMBL" id="QGKV02000832">
    <property type="protein sequence ID" value="KAF3547629.1"/>
    <property type="molecule type" value="Genomic_DNA"/>
</dbReference>
<proteinExistence type="predicted"/>
<reference evidence="1 2" key="1">
    <citation type="journal article" date="2020" name="BMC Genomics">
        <title>Intraspecific diversification of the crop wild relative Brassica cretica Lam. using demographic model selection.</title>
        <authorList>
            <person name="Kioukis A."/>
            <person name="Michalopoulou V.A."/>
            <person name="Briers L."/>
            <person name="Pirintsos S."/>
            <person name="Studholme D.J."/>
            <person name="Pavlidis P."/>
            <person name="Sarris P.F."/>
        </authorList>
    </citation>
    <scope>NUCLEOTIDE SEQUENCE [LARGE SCALE GENOMIC DNA]</scope>
    <source>
        <strain evidence="2">cv. PFS-1207/04</strain>
    </source>
</reference>
<sequence>MIERNCLCVVLWPEVLRELFSAEPISLRAVASGRPKLPGSDSRFNLVQSFAASGRYQTGRASGLLF</sequence>
<evidence type="ECO:0000313" key="2">
    <source>
        <dbReference type="Proteomes" id="UP000266723"/>
    </source>
</evidence>
<protein>
    <submittedName>
        <fullName evidence="1">Uncharacterized protein</fullName>
    </submittedName>
</protein>
<evidence type="ECO:0000313" key="1">
    <source>
        <dbReference type="EMBL" id="KAF3547629.1"/>
    </source>
</evidence>
<gene>
    <name evidence="1" type="ORF">DY000_02002675</name>
</gene>
<accession>A0ABQ7C6F3</accession>
<comment type="caution">
    <text evidence="1">The sequence shown here is derived from an EMBL/GenBank/DDBJ whole genome shotgun (WGS) entry which is preliminary data.</text>
</comment>
<name>A0ABQ7C6F3_BRACR</name>
<dbReference type="Proteomes" id="UP000266723">
    <property type="component" value="Unassembled WGS sequence"/>
</dbReference>